<sequence>MAVTRNRGRRPPASSNRYPSRSKRPLSSNTSVDSSSDDDDDTDSSESDSASSHHGSPPAKRRRSTRISQACRQKASQSHQRPSAKSSSQPLAKTSRQGPPPSCPKSSNPRSLSPSPVQSENGVVVPDWTDARITFECWTNIFHYAASACPSQGFLSSWLVHAATACSLFAEPALTALYHNPYISSPLRAKRLAALLDRPPSETLFNYRAKILTLFLDIHTVPQNMLHRLIRPLNRLQELIIYTPLDEPPYRTLDKSMRWHYNSDIFRALEPASSDGDNGICYKPFPTLLRSWEWSGRLLGGCVVTVEHIKAVHQSLPFSCLTKLSITNFHIPWLHKLLGRDDALDLKIQPPKDVATVAGIAVADAICQLPKLNHLVFESSSIVTPQMLPLLPKNLAHIAFINCWDLTSDDLGNFLRTHGNNLASLTLLYNQSLNLAFLTDLAQTCPKLRRLHVDMLCYRFYRSYYLNYYVDPDKQPRYDYALLPNQVPSWPSSLRYLSMDHVRNWSLEAAEMCLQSLIDSADKLPELRHLAIKAVLDIPWQARAVMRCKWREKFEHVFLRPQVDPLPHTTLRLPPEQHQDTSSRAKRPRSRVKNAQSWRRSARIQEAQRRDVHLRHSHIGRSLRLQWGAKSYRERDTDEESGEAESTGSCDDDDDARNDDDDDAPRNQDEASRDSLGSHASTKPVVQGKCRTVNILFDNQKNMEMQWGMEDFVDEPHESEEEEWDQDWDGEDESV</sequence>
<feature type="compositionally biased region" description="Basic and acidic residues" evidence="1">
    <location>
        <begin position="664"/>
        <end position="673"/>
    </location>
</feature>
<feature type="compositionally biased region" description="Acidic residues" evidence="1">
    <location>
        <begin position="35"/>
        <end position="46"/>
    </location>
</feature>
<evidence type="ECO:0008006" key="4">
    <source>
        <dbReference type="Google" id="ProtNLM"/>
    </source>
</evidence>
<gene>
    <name evidence="2" type="ORF">CDD81_2518</name>
</gene>
<feature type="compositionally biased region" description="Polar residues" evidence="1">
    <location>
        <begin position="66"/>
        <end position="97"/>
    </location>
</feature>
<feature type="compositionally biased region" description="Acidic residues" evidence="1">
    <location>
        <begin position="711"/>
        <end position="735"/>
    </location>
</feature>
<comment type="caution">
    <text evidence="2">The sequence shown here is derived from an EMBL/GenBank/DDBJ whole genome shotgun (WGS) entry which is preliminary data.</text>
</comment>
<organism evidence="2 3">
    <name type="scientific">Ophiocordyceps australis</name>
    <dbReference type="NCBI Taxonomy" id="1399860"/>
    <lineage>
        <taxon>Eukaryota</taxon>
        <taxon>Fungi</taxon>
        <taxon>Dikarya</taxon>
        <taxon>Ascomycota</taxon>
        <taxon>Pezizomycotina</taxon>
        <taxon>Sordariomycetes</taxon>
        <taxon>Hypocreomycetidae</taxon>
        <taxon>Hypocreales</taxon>
        <taxon>Ophiocordycipitaceae</taxon>
        <taxon>Ophiocordyceps</taxon>
    </lineage>
</organism>
<feature type="region of interest" description="Disordered" evidence="1">
    <location>
        <begin position="706"/>
        <end position="735"/>
    </location>
</feature>
<dbReference type="EMBL" id="NJET01000018">
    <property type="protein sequence ID" value="PHH65414.1"/>
    <property type="molecule type" value="Genomic_DNA"/>
</dbReference>
<dbReference type="STRING" id="1399860.A0A2C5YEK8"/>
<feature type="region of interest" description="Disordered" evidence="1">
    <location>
        <begin position="565"/>
        <end position="613"/>
    </location>
</feature>
<evidence type="ECO:0000313" key="3">
    <source>
        <dbReference type="Proteomes" id="UP000226192"/>
    </source>
</evidence>
<name>A0A2C5YEK8_9HYPO</name>
<dbReference type="SUPFAM" id="SSF52047">
    <property type="entry name" value="RNI-like"/>
    <property type="match status" value="1"/>
</dbReference>
<feature type="compositionally biased region" description="Basic residues" evidence="1">
    <location>
        <begin position="1"/>
        <end position="10"/>
    </location>
</feature>
<evidence type="ECO:0000313" key="2">
    <source>
        <dbReference type="EMBL" id="PHH65414.1"/>
    </source>
</evidence>
<accession>A0A2C5YEK8</accession>
<feature type="region of interest" description="Disordered" evidence="1">
    <location>
        <begin position="1"/>
        <end position="123"/>
    </location>
</feature>
<reference evidence="2 3" key="1">
    <citation type="submission" date="2017-06" db="EMBL/GenBank/DDBJ databases">
        <title>Ant-infecting Ophiocordyceps genomes reveal a high diversity of potential behavioral manipulation genes and a possible major role for enterotoxins.</title>
        <authorList>
            <person name="De Bekker C."/>
            <person name="Evans H.C."/>
            <person name="Brachmann A."/>
            <person name="Hughes D.P."/>
        </authorList>
    </citation>
    <scope>NUCLEOTIDE SEQUENCE [LARGE SCALE GENOMIC DNA]</scope>
    <source>
        <strain evidence="2 3">Map64</strain>
    </source>
</reference>
<evidence type="ECO:0000256" key="1">
    <source>
        <dbReference type="SAM" id="MobiDB-lite"/>
    </source>
</evidence>
<dbReference type="AlphaFoldDB" id="A0A2C5YEK8"/>
<keyword evidence="3" id="KW-1185">Reference proteome</keyword>
<feature type="compositionally biased region" description="Polar residues" evidence="1">
    <location>
        <begin position="104"/>
        <end position="121"/>
    </location>
</feature>
<dbReference type="OrthoDB" id="5395390at2759"/>
<dbReference type="Proteomes" id="UP000226192">
    <property type="component" value="Unassembled WGS sequence"/>
</dbReference>
<feature type="compositionally biased region" description="Acidic residues" evidence="1">
    <location>
        <begin position="650"/>
        <end position="663"/>
    </location>
</feature>
<proteinExistence type="predicted"/>
<dbReference type="Gene3D" id="3.80.10.10">
    <property type="entry name" value="Ribonuclease Inhibitor"/>
    <property type="match status" value="1"/>
</dbReference>
<dbReference type="InterPro" id="IPR032675">
    <property type="entry name" value="LRR_dom_sf"/>
</dbReference>
<feature type="region of interest" description="Disordered" evidence="1">
    <location>
        <begin position="630"/>
        <end position="685"/>
    </location>
</feature>
<protein>
    <recommendedName>
        <fullName evidence="4">F-box domain-containing protein</fullName>
    </recommendedName>
</protein>